<evidence type="ECO:0000313" key="3">
    <source>
        <dbReference type="EMBL" id="OPG16969.1"/>
    </source>
</evidence>
<dbReference type="InterPro" id="IPR037143">
    <property type="entry name" value="4-PPantetheinyl_Trfase_dom_sf"/>
</dbReference>
<evidence type="ECO:0000313" key="4">
    <source>
        <dbReference type="Proteomes" id="UP000190229"/>
    </source>
</evidence>
<dbReference type="Proteomes" id="UP000190229">
    <property type="component" value="Unassembled WGS sequence"/>
</dbReference>
<comment type="caution">
    <text evidence="3">The sequence shown here is derived from an EMBL/GenBank/DDBJ whole genome shotgun (WGS) entry which is preliminary data.</text>
</comment>
<dbReference type="AlphaFoldDB" id="A0A1V4EVL9"/>
<keyword evidence="1" id="KW-0808">Transferase</keyword>
<evidence type="ECO:0000256" key="1">
    <source>
        <dbReference type="ARBA" id="ARBA00022679"/>
    </source>
</evidence>
<dbReference type="InterPro" id="IPR008278">
    <property type="entry name" value="4-PPantetheinyl_Trfase_dom"/>
</dbReference>
<proteinExistence type="predicted"/>
<accession>A0A1V4EVL9</accession>
<gene>
    <name evidence="3" type="ORF">B2M26_03940</name>
</gene>
<evidence type="ECO:0000259" key="2">
    <source>
        <dbReference type="Pfam" id="PF01648"/>
    </source>
</evidence>
<dbReference type="Gene3D" id="3.90.470.20">
    <property type="entry name" value="4'-phosphopantetheinyl transferase domain"/>
    <property type="match status" value="2"/>
</dbReference>
<dbReference type="EMBL" id="MWPS01000010">
    <property type="protein sequence ID" value="OPG16969.1"/>
    <property type="molecule type" value="Genomic_DNA"/>
</dbReference>
<protein>
    <recommendedName>
        <fullName evidence="2">4'-phosphopantetheinyl transferase domain-containing protein</fullName>
    </recommendedName>
</protein>
<name>A0A1V4EVL9_9BACL</name>
<dbReference type="RefSeq" id="WP_079289997.1">
    <property type="nucleotide sequence ID" value="NZ_MWPS01000010.1"/>
</dbReference>
<dbReference type="GO" id="GO:0008897">
    <property type="term" value="F:holo-[acyl-carrier-protein] synthase activity"/>
    <property type="evidence" value="ECO:0007669"/>
    <property type="project" value="InterPro"/>
</dbReference>
<dbReference type="Pfam" id="PF01648">
    <property type="entry name" value="ACPS"/>
    <property type="match status" value="1"/>
</dbReference>
<dbReference type="GO" id="GO:0000287">
    <property type="term" value="F:magnesium ion binding"/>
    <property type="evidence" value="ECO:0007669"/>
    <property type="project" value="InterPro"/>
</dbReference>
<sequence length="243" mass="27173">MSGSVRNLPSYRAITITIKEMSYTGYLVRASKCAIATLSEAEKRQWDNEKQNRRFCFDWLSGRIAAKQAVQILLGELNIGPLLPTQITIENDESGIPFASSLQALCTITISHSETWGLAFGIPYGSGIGCDLERIRPRRSELFAYFLSPPEIALWSRLVDDHSVDSVLTAAWAAKEAAFKCLCSHVGYSDFDVSNLKVFPIWSQDKHFRFQLGNMSGTGSWIEIDDLEMIISLAIMSTQDYTL</sequence>
<reference evidence="3 4" key="1">
    <citation type="submission" date="2017-02" db="EMBL/GenBank/DDBJ databases">
        <title>Draft genome of Acidibacillus ferrooxidans Huett2.</title>
        <authorList>
            <person name="Schopf S."/>
        </authorList>
    </citation>
    <scope>NUCLEOTIDE SEQUENCE [LARGE SCALE GENOMIC DNA]</scope>
    <source>
        <strain evidence="3 4">Huett2</strain>
    </source>
</reference>
<dbReference type="SUPFAM" id="SSF56214">
    <property type="entry name" value="4'-phosphopantetheinyl transferase"/>
    <property type="match status" value="2"/>
</dbReference>
<keyword evidence="4" id="KW-1185">Reference proteome</keyword>
<feature type="domain" description="4'-phosphopantetheinyl transferase" evidence="2">
    <location>
        <begin position="127"/>
        <end position="201"/>
    </location>
</feature>
<organism evidence="3 4">
    <name type="scientific">Ferroacidibacillus organovorans</name>
    <dbReference type="NCBI Taxonomy" id="1765683"/>
    <lineage>
        <taxon>Bacteria</taxon>
        <taxon>Bacillati</taxon>
        <taxon>Bacillota</taxon>
        <taxon>Bacilli</taxon>
        <taxon>Bacillales</taxon>
        <taxon>Alicyclobacillaceae</taxon>
        <taxon>Ferroacidibacillus</taxon>
    </lineage>
</organism>